<dbReference type="GO" id="GO:1901264">
    <property type="term" value="P:carbohydrate derivative transport"/>
    <property type="evidence" value="ECO:0007669"/>
    <property type="project" value="TreeGrafter"/>
</dbReference>
<reference evidence="11 12" key="1">
    <citation type="submission" date="2017-02" db="EMBL/GenBank/DDBJ databases">
        <authorList>
            <person name="Peterson S.W."/>
        </authorList>
    </citation>
    <scope>NUCLEOTIDE SEQUENCE [LARGE SCALE GENOMIC DNA]</scope>
    <source>
        <strain evidence="11 12">ATCC 700028</strain>
    </source>
</reference>
<feature type="transmembrane region" description="Helical" evidence="9">
    <location>
        <begin position="104"/>
        <end position="120"/>
    </location>
</feature>
<feature type="transmembrane region" description="Helical" evidence="9">
    <location>
        <begin position="329"/>
        <end position="352"/>
    </location>
</feature>
<dbReference type="NCBIfam" id="TIGR00410">
    <property type="entry name" value="lacE"/>
    <property type="match status" value="1"/>
</dbReference>
<comment type="subcellular location">
    <subcellularLocation>
        <location evidence="1">Cell membrane</location>
        <topology evidence="1">Multi-pass membrane protein</topology>
    </subcellularLocation>
</comment>
<dbReference type="Proteomes" id="UP000191153">
    <property type="component" value="Unassembled WGS sequence"/>
</dbReference>
<dbReference type="InterPro" id="IPR004501">
    <property type="entry name" value="PTS_EIIC_3"/>
</dbReference>
<sequence length="433" mass="47594">MSKVIEILEEKLVPVAAWIGRNKHINGIRRAFILMMPLLMIGSIFLMIAAFPLPAYQRFMTEVFGNNWKNIIDIPVNATFSLVGLYVAFLVAQQLGKQFQMDSIAVGLLSLASFLILTPLKDIEGVGSVLTFEWLGSKGMFIAMIIGIATTNIFRFFVNKKILIKMPDGVPPEVVRSFEALIPGTVILFLALGLRVLMMNTEYGTIHDFVYKVLAMPLRALGTSFIGSLFTVFSISMLWSVGINSGSMVNGFVRPFWLENQVENITALKEGLPLPHVITEQFFDMIWMGGAGATLSLLLAVILFAKSKHIKSVGAIGSVPGIFNINEPILFGMPIILNPIMLIPFNIVPLVFVTTQYLTMTIGLVSRPLGVAFPWPTPAIISGFLTVGDISGAIIQIVNLIIGAMIYLPFLRILDKASKYDEDVVEAYENGGK</sequence>
<dbReference type="InterPro" id="IPR051088">
    <property type="entry name" value="PTS_Sugar-EIIC/EIIB"/>
</dbReference>
<feature type="transmembrane region" description="Helical" evidence="9">
    <location>
        <begin position="393"/>
        <end position="411"/>
    </location>
</feature>
<evidence type="ECO:0000256" key="2">
    <source>
        <dbReference type="ARBA" id="ARBA00022448"/>
    </source>
</evidence>
<gene>
    <name evidence="11" type="ORF">SAMN02745174_00813</name>
</gene>
<feature type="transmembrane region" description="Helical" evidence="9">
    <location>
        <begin position="71"/>
        <end position="92"/>
    </location>
</feature>
<proteinExistence type="predicted"/>
<evidence type="ECO:0000256" key="4">
    <source>
        <dbReference type="ARBA" id="ARBA00022597"/>
    </source>
</evidence>
<keyword evidence="2 8" id="KW-0813">Transport</keyword>
<dbReference type="EMBL" id="FUWX01000006">
    <property type="protein sequence ID" value="SJZ52988.1"/>
    <property type="molecule type" value="Genomic_DNA"/>
</dbReference>
<organism evidence="11 12">
    <name type="scientific">Cetobacterium ceti</name>
    <dbReference type="NCBI Taxonomy" id="180163"/>
    <lineage>
        <taxon>Bacteria</taxon>
        <taxon>Fusobacteriati</taxon>
        <taxon>Fusobacteriota</taxon>
        <taxon>Fusobacteriia</taxon>
        <taxon>Fusobacteriales</taxon>
        <taxon>Fusobacteriaceae</taxon>
        <taxon>Cetobacterium</taxon>
    </lineage>
</organism>
<evidence type="ECO:0000256" key="9">
    <source>
        <dbReference type="SAM" id="Phobius"/>
    </source>
</evidence>
<comment type="function">
    <text evidence="8">The phosphoenolpyruvate-dependent sugar phosphotransferase system (PTS), a major carbohydrate active -transport system, catalyzes the phosphorylation of incoming sugar substrates concomitant with their translocation across the cell membrane.</text>
</comment>
<keyword evidence="12" id="KW-1185">Reference proteome</keyword>
<feature type="transmembrane region" description="Helical" evidence="9">
    <location>
        <begin position="285"/>
        <end position="305"/>
    </location>
</feature>
<dbReference type="STRING" id="180163.SAMN02745174_00813"/>
<evidence type="ECO:0000256" key="1">
    <source>
        <dbReference type="ARBA" id="ARBA00004651"/>
    </source>
</evidence>
<dbReference type="PANTHER" id="PTHR33989">
    <property type="match status" value="1"/>
</dbReference>
<evidence type="ECO:0000259" key="10">
    <source>
        <dbReference type="PROSITE" id="PS51105"/>
    </source>
</evidence>
<dbReference type="PROSITE" id="PS51105">
    <property type="entry name" value="PTS_EIIC_TYPE_3"/>
    <property type="match status" value="1"/>
</dbReference>
<keyword evidence="6 9" id="KW-1133">Transmembrane helix</keyword>
<dbReference type="AlphaFoldDB" id="A0A1T4LEK2"/>
<keyword evidence="5 9" id="KW-0812">Transmembrane</keyword>
<keyword evidence="7 8" id="KW-0472">Membrane</keyword>
<dbReference type="RefSeq" id="WP_078693349.1">
    <property type="nucleotide sequence ID" value="NZ_FUWX01000006.1"/>
</dbReference>
<protein>
    <recommendedName>
        <fullName evidence="8">Permease IIC component</fullName>
    </recommendedName>
</protein>
<feature type="domain" description="PTS EIIC type-3" evidence="10">
    <location>
        <begin position="8"/>
        <end position="410"/>
    </location>
</feature>
<dbReference type="GO" id="GO:0009401">
    <property type="term" value="P:phosphoenolpyruvate-dependent sugar phosphotransferase system"/>
    <property type="evidence" value="ECO:0007669"/>
    <property type="project" value="InterPro"/>
</dbReference>
<evidence type="ECO:0000313" key="12">
    <source>
        <dbReference type="Proteomes" id="UP000191153"/>
    </source>
</evidence>
<evidence type="ECO:0000256" key="7">
    <source>
        <dbReference type="ARBA" id="ARBA00023136"/>
    </source>
</evidence>
<evidence type="ECO:0000256" key="5">
    <source>
        <dbReference type="ARBA" id="ARBA00022692"/>
    </source>
</evidence>
<dbReference type="Pfam" id="PF02378">
    <property type="entry name" value="PTS_EIIC"/>
    <property type="match status" value="1"/>
</dbReference>
<dbReference type="PANTHER" id="PTHR33989:SF11">
    <property type="entry name" value="LICHENAN PERMEASE IIC COMPONENT"/>
    <property type="match status" value="1"/>
</dbReference>
<accession>A0A1T4LEK2</accession>
<feature type="transmembrane region" description="Helical" evidence="9">
    <location>
        <begin position="178"/>
        <end position="198"/>
    </location>
</feature>
<dbReference type="InterPro" id="IPR003352">
    <property type="entry name" value="PTS_EIIC"/>
</dbReference>
<evidence type="ECO:0000256" key="3">
    <source>
        <dbReference type="ARBA" id="ARBA00022475"/>
    </source>
</evidence>
<evidence type="ECO:0000256" key="8">
    <source>
        <dbReference type="PIRNR" id="PIRNR006351"/>
    </source>
</evidence>
<dbReference type="GO" id="GO:0008982">
    <property type="term" value="F:protein-N(PI)-phosphohistidine-sugar phosphotransferase activity"/>
    <property type="evidence" value="ECO:0007669"/>
    <property type="project" value="UniProtKB-UniRule"/>
</dbReference>
<feature type="transmembrane region" description="Helical" evidence="9">
    <location>
        <begin position="218"/>
        <end position="239"/>
    </location>
</feature>
<evidence type="ECO:0000313" key="11">
    <source>
        <dbReference type="EMBL" id="SJZ52988.1"/>
    </source>
</evidence>
<dbReference type="InterPro" id="IPR004796">
    <property type="entry name" value="PTS_IIC_cello"/>
</dbReference>
<feature type="transmembrane region" description="Helical" evidence="9">
    <location>
        <begin position="140"/>
        <end position="158"/>
    </location>
</feature>
<evidence type="ECO:0000256" key="6">
    <source>
        <dbReference type="ARBA" id="ARBA00022989"/>
    </source>
</evidence>
<feature type="transmembrane region" description="Helical" evidence="9">
    <location>
        <begin position="31"/>
        <end position="51"/>
    </location>
</feature>
<name>A0A1T4LEK2_9FUSO</name>
<dbReference type="OrthoDB" id="1550290at2"/>
<dbReference type="GO" id="GO:0005886">
    <property type="term" value="C:plasma membrane"/>
    <property type="evidence" value="ECO:0007669"/>
    <property type="project" value="UniProtKB-SubCell"/>
</dbReference>
<feature type="transmembrane region" description="Helical" evidence="9">
    <location>
        <begin position="364"/>
        <end position="387"/>
    </location>
</feature>
<keyword evidence="4 8" id="KW-0762">Sugar transport</keyword>
<dbReference type="PIRSF" id="PIRSF006351">
    <property type="entry name" value="PTS_EIIC-Cellobiose"/>
    <property type="match status" value="1"/>
</dbReference>
<keyword evidence="3 8" id="KW-1003">Cell membrane</keyword>